<dbReference type="InterPro" id="IPR005162">
    <property type="entry name" value="Retrotrans_gag_dom"/>
</dbReference>
<protein>
    <recommendedName>
        <fullName evidence="1">Retrotransposon gag domain-containing protein</fullName>
    </recommendedName>
</protein>
<dbReference type="AlphaFoldDB" id="A0A699R986"/>
<evidence type="ECO:0000259" key="1">
    <source>
        <dbReference type="Pfam" id="PF03732"/>
    </source>
</evidence>
<name>A0A699R986_TANCI</name>
<organism evidence="2">
    <name type="scientific">Tanacetum cinerariifolium</name>
    <name type="common">Dalmatian daisy</name>
    <name type="synonym">Chrysanthemum cinerariifolium</name>
    <dbReference type="NCBI Taxonomy" id="118510"/>
    <lineage>
        <taxon>Eukaryota</taxon>
        <taxon>Viridiplantae</taxon>
        <taxon>Streptophyta</taxon>
        <taxon>Embryophyta</taxon>
        <taxon>Tracheophyta</taxon>
        <taxon>Spermatophyta</taxon>
        <taxon>Magnoliopsida</taxon>
        <taxon>eudicotyledons</taxon>
        <taxon>Gunneridae</taxon>
        <taxon>Pentapetalae</taxon>
        <taxon>asterids</taxon>
        <taxon>campanulids</taxon>
        <taxon>Asterales</taxon>
        <taxon>Asteraceae</taxon>
        <taxon>Asteroideae</taxon>
        <taxon>Anthemideae</taxon>
        <taxon>Anthemidinae</taxon>
        <taxon>Tanacetum</taxon>
    </lineage>
</organism>
<dbReference type="PANTHER" id="PTHR33223:SF11">
    <property type="entry name" value="ELEMENT PROTEIN, PUTATIVE-RELATED"/>
    <property type="match status" value="1"/>
</dbReference>
<dbReference type="PANTHER" id="PTHR33223">
    <property type="entry name" value="CCHC-TYPE DOMAIN-CONTAINING PROTEIN"/>
    <property type="match status" value="1"/>
</dbReference>
<proteinExistence type="predicted"/>
<reference evidence="2" key="1">
    <citation type="journal article" date="2019" name="Sci. Rep.">
        <title>Draft genome of Tanacetum cinerariifolium, the natural source of mosquito coil.</title>
        <authorList>
            <person name="Yamashiro T."/>
            <person name="Shiraishi A."/>
            <person name="Satake H."/>
            <person name="Nakayama K."/>
        </authorList>
    </citation>
    <scope>NUCLEOTIDE SEQUENCE</scope>
</reference>
<accession>A0A699R986</accession>
<sequence length="165" mass="18695">MSTCSSARNLIPPLDNPELTIRRQSRSDPTLLNNSEMAAEGNDDLPVPDLWTMEELCQPSLNGRGGPIALIAIQATNFELNNDMIQQSIKVNGVTDDTLRLYLFPYSLTHHATAWFDCLPRNSINTFKQMAKMFLGKYFPPSMATKLRIEITNFRQRLDESLFEA</sequence>
<gene>
    <name evidence="2" type="ORF">Tci_854156</name>
</gene>
<dbReference type="Pfam" id="PF03732">
    <property type="entry name" value="Retrotrans_gag"/>
    <property type="match status" value="1"/>
</dbReference>
<comment type="caution">
    <text evidence="2">The sequence shown here is derived from an EMBL/GenBank/DDBJ whole genome shotgun (WGS) entry which is preliminary data.</text>
</comment>
<evidence type="ECO:0000313" key="2">
    <source>
        <dbReference type="EMBL" id="GFC82186.1"/>
    </source>
</evidence>
<dbReference type="EMBL" id="BKCJ011083189">
    <property type="protein sequence ID" value="GFC82186.1"/>
    <property type="molecule type" value="Genomic_DNA"/>
</dbReference>
<feature type="domain" description="Retrotransposon gag" evidence="1">
    <location>
        <begin position="103"/>
        <end position="164"/>
    </location>
</feature>